<feature type="compositionally biased region" description="Polar residues" evidence="2">
    <location>
        <begin position="203"/>
        <end position="213"/>
    </location>
</feature>
<dbReference type="PANTHER" id="PTHR14095:SF0">
    <property type="entry name" value="MIP22305P"/>
    <property type="match status" value="1"/>
</dbReference>
<dbReference type="EMBL" id="KI965462">
    <property type="protein sequence ID" value="EUD68652.1"/>
    <property type="molecule type" value="Genomic_DNA"/>
</dbReference>
<feature type="compositionally biased region" description="Basic residues" evidence="2">
    <location>
        <begin position="434"/>
        <end position="444"/>
    </location>
</feature>
<keyword evidence="5" id="KW-1185">Reference proteome</keyword>
<gene>
    <name evidence="4" type="ORF">C922_01052</name>
</gene>
<feature type="compositionally biased region" description="Basic and acidic residues" evidence="2">
    <location>
        <begin position="151"/>
        <end position="202"/>
    </location>
</feature>
<protein>
    <recommendedName>
        <fullName evidence="3">PP2A regulatory subunit B'' EF-hand domain-containing protein</fullName>
    </recommendedName>
</protein>
<dbReference type="GO" id="GO:0046872">
    <property type="term" value="F:metal ion binding"/>
    <property type="evidence" value="ECO:0007669"/>
    <property type="project" value="UniProtKB-KW"/>
</dbReference>
<dbReference type="RefSeq" id="XP_008814882.1">
    <property type="nucleotide sequence ID" value="XM_008816660.1"/>
</dbReference>
<keyword evidence="1" id="KW-0479">Metal-binding</keyword>
<dbReference type="GO" id="GO:0019888">
    <property type="term" value="F:protein phosphatase regulator activity"/>
    <property type="evidence" value="ECO:0007669"/>
    <property type="project" value="TreeGrafter"/>
</dbReference>
<feature type="compositionally biased region" description="Polar residues" evidence="2">
    <location>
        <begin position="264"/>
        <end position="274"/>
    </location>
</feature>
<accession>W7A699</accession>
<reference evidence="4 5" key="1">
    <citation type="submission" date="2013-02" db="EMBL/GenBank/DDBJ databases">
        <title>The Genome Sequence of Plasmodium inui San Antonio 1.</title>
        <authorList>
            <consortium name="The Broad Institute Genome Sequencing Platform"/>
            <consortium name="The Broad Institute Genome Sequencing Center for Infectious Disease"/>
            <person name="Neafsey D."/>
            <person name="Cheeseman I."/>
            <person name="Volkman S."/>
            <person name="Adams J."/>
            <person name="Walker B."/>
            <person name="Young S.K."/>
            <person name="Zeng Q."/>
            <person name="Gargeya S."/>
            <person name="Fitzgerald M."/>
            <person name="Haas B."/>
            <person name="Abouelleil A."/>
            <person name="Alvarado L."/>
            <person name="Arachchi H.M."/>
            <person name="Berlin A.M."/>
            <person name="Chapman S.B."/>
            <person name="Dewar J."/>
            <person name="Goldberg J."/>
            <person name="Griggs A."/>
            <person name="Gujja S."/>
            <person name="Hansen M."/>
            <person name="Howarth C."/>
            <person name="Imamovic A."/>
            <person name="Larimer J."/>
            <person name="McCowan C."/>
            <person name="Murphy C."/>
            <person name="Neiman D."/>
            <person name="Pearson M."/>
            <person name="Priest M."/>
            <person name="Roberts A."/>
            <person name="Saif S."/>
            <person name="Shea T."/>
            <person name="Sisk P."/>
            <person name="Sykes S."/>
            <person name="Wortman J."/>
            <person name="Nusbaum C."/>
            <person name="Birren B."/>
        </authorList>
    </citation>
    <scope>NUCLEOTIDE SEQUENCE [LARGE SCALE GENOMIC DNA]</scope>
    <source>
        <strain evidence="4 5">San Antonio 1</strain>
    </source>
</reference>
<dbReference type="GO" id="GO:0000159">
    <property type="term" value="C:protein phosphatase type 2A complex"/>
    <property type="evidence" value="ECO:0007669"/>
    <property type="project" value="TreeGrafter"/>
</dbReference>
<dbReference type="OrthoDB" id="5586at2759"/>
<dbReference type="Proteomes" id="UP000030640">
    <property type="component" value="Unassembled WGS sequence"/>
</dbReference>
<feature type="region of interest" description="Disordered" evidence="2">
    <location>
        <begin position="413"/>
        <end position="453"/>
    </location>
</feature>
<feature type="domain" description="PP2A regulatory subunit B'' EF-hand" evidence="3">
    <location>
        <begin position="728"/>
        <end position="811"/>
    </location>
</feature>
<dbReference type="VEuPathDB" id="PlasmoDB:C922_01052"/>
<dbReference type="Pfam" id="PF17958">
    <property type="entry name" value="EF-hand_13"/>
    <property type="match status" value="1"/>
</dbReference>
<feature type="compositionally biased region" description="Polar residues" evidence="2">
    <location>
        <begin position="236"/>
        <end position="247"/>
    </location>
</feature>
<feature type="region of interest" description="Disordered" evidence="2">
    <location>
        <begin position="469"/>
        <end position="544"/>
    </location>
</feature>
<evidence type="ECO:0000313" key="4">
    <source>
        <dbReference type="EMBL" id="EUD68652.1"/>
    </source>
</evidence>
<dbReference type="AlphaFoldDB" id="W7A699"/>
<evidence type="ECO:0000259" key="3">
    <source>
        <dbReference type="Pfam" id="PF17958"/>
    </source>
</evidence>
<evidence type="ECO:0000256" key="2">
    <source>
        <dbReference type="SAM" id="MobiDB-lite"/>
    </source>
</evidence>
<name>W7A699_9APIC</name>
<dbReference type="InterPro" id="IPR011992">
    <property type="entry name" value="EF-hand-dom_pair"/>
</dbReference>
<feature type="compositionally biased region" description="Basic and acidic residues" evidence="2">
    <location>
        <begin position="248"/>
        <end position="259"/>
    </location>
</feature>
<dbReference type="GeneID" id="20036326"/>
<dbReference type="InterPro" id="IPR041534">
    <property type="entry name" value="EF-hand_13"/>
</dbReference>
<feature type="compositionally biased region" description="Polar residues" evidence="2">
    <location>
        <begin position="479"/>
        <end position="496"/>
    </location>
</feature>
<feature type="region of interest" description="Disordered" evidence="2">
    <location>
        <begin position="139"/>
        <end position="281"/>
    </location>
</feature>
<evidence type="ECO:0000313" key="5">
    <source>
        <dbReference type="Proteomes" id="UP000030640"/>
    </source>
</evidence>
<dbReference type="Gene3D" id="1.10.238.220">
    <property type="match status" value="1"/>
</dbReference>
<evidence type="ECO:0000256" key="1">
    <source>
        <dbReference type="ARBA" id="ARBA00022723"/>
    </source>
</evidence>
<feature type="compositionally biased region" description="Basic and acidic residues" evidence="2">
    <location>
        <begin position="422"/>
        <end position="433"/>
    </location>
</feature>
<organism evidence="4 5">
    <name type="scientific">Plasmodium inui San Antonio 1</name>
    <dbReference type="NCBI Taxonomy" id="1237626"/>
    <lineage>
        <taxon>Eukaryota</taxon>
        <taxon>Sar</taxon>
        <taxon>Alveolata</taxon>
        <taxon>Apicomplexa</taxon>
        <taxon>Aconoidasida</taxon>
        <taxon>Haemosporida</taxon>
        <taxon>Plasmodiidae</taxon>
        <taxon>Plasmodium</taxon>
        <taxon>Plasmodium (Plasmodium)</taxon>
    </lineage>
</organism>
<proteinExistence type="predicted"/>
<dbReference type="PANTHER" id="PTHR14095">
    <property type="entry name" value="PHOSPHATASE 2A REGULATORY SUBUNIT-RELATED"/>
    <property type="match status" value="1"/>
</dbReference>
<dbReference type="Gene3D" id="1.10.238.10">
    <property type="entry name" value="EF-hand"/>
    <property type="match status" value="1"/>
</dbReference>
<dbReference type="SUPFAM" id="SSF47473">
    <property type="entry name" value="EF-hand"/>
    <property type="match status" value="2"/>
</dbReference>
<sequence length="1051" mass="122886">MKRAEFIANATRKNEKANIHAKNFIPSGSEKSEMKDCNFFPHLFLKGELMRQFLMDEDVWLFIQNFKMKLKESPNDVDSWLDYQLQLARNNMGHLFHSDIPPFEHVKKNSESFTSKTDYEVDTNYGNLNELAKRNDFSEQCGRSTCDDLEQLDRPTPRMRERDESDEDDKKVEEKKNDEGHKKDEQHKKDEEHKNDEKEVDKTTSAGLGTRGTSRVGINDILMRRMSQSEKGGQGSRSLQVGYSTSTLKDDPHLGESRSRAGSRHTSSGTTQRRISGVRSDLQFSSEQNDHTDVFPTEENSKPYHKGEDIIIKKRNDGREETKVAKNNYTGVDKEEHHEIMGRIHQPRERNNFEDEVFSPQRKAVMRERYEMSTIPTQCSEKDDLMITFRETPHRKDGAHCKADNDYVRGGIAKGGLPQEETPLKEDEPGDRNGKRRIWGKHRPGGIYSPVEEPLQGEEQLSHAVRMKAAPDNGAPNKGATNQVMSDQRNETQQRAASLIASKIPTEESLLPKRSKLLEQPLQGEKQGEREPTTYNPPRDNKLWEENQPEVPIVIPQMIVTIDEMMNEETDKKLEKIFNQCDDNKMNLDLFERLLVVDFLKIGRYMSHTLYSRIEKVDDNFVTCEEVRKYFRNRFIDGTKDPSYYDDSRYRSSFERARQGSVKTALHVVTPSDGGVEEDSLNAISHLQNEGTRLDGDEEALHVNDGGCSQKGGELVEDVPYKKCSIVNFFNAVKDQNRDYIEFKDFDAFVREILKRNTSLQFLHEHVEFLERYIESVIVRIYYHIDVNDTNRIYLKDLRRHNLAHIWCCLDDNIKVQHVKNYFSYSHFYVYYCTFCQTSSCKDMLIDDNDLYRFDNHSLNDFIVNRIWSRISIKLGGPNEKYMCLNDWIYFIMNYEDMTSNRAIEFWFKLIDLDADCVIRDHEIQVFFNIQMERLKSHYLEEPKFEDWLCQMNDAIQPKNEGNFTLSDFKRNKKYAARFFGCLVSLSKLLAWESRDVYKELQIETEFPHATPWEIFCKTKYDELCYMENEGSYEDNFDAYEAKAFYGLDSD</sequence>